<comment type="caution">
    <text evidence="1">The sequence shown here is derived from an EMBL/GenBank/DDBJ whole genome shotgun (WGS) entry which is preliminary data.</text>
</comment>
<name>A0ABW1PHB3_9PSEU</name>
<reference evidence="2" key="1">
    <citation type="journal article" date="2019" name="Int. J. Syst. Evol. Microbiol.">
        <title>The Global Catalogue of Microorganisms (GCM) 10K type strain sequencing project: providing services to taxonomists for standard genome sequencing and annotation.</title>
        <authorList>
            <consortium name="The Broad Institute Genomics Platform"/>
            <consortium name="The Broad Institute Genome Sequencing Center for Infectious Disease"/>
            <person name="Wu L."/>
            <person name="Ma J."/>
        </authorList>
    </citation>
    <scope>NUCLEOTIDE SEQUENCE [LARGE SCALE GENOMIC DNA]</scope>
    <source>
        <strain evidence="2">CGMCC 4.7246</strain>
    </source>
</reference>
<dbReference type="Proteomes" id="UP001596220">
    <property type="component" value="Unassembled WGS sequence"/>
</dbReference>
<protein>
    <recommendedName>
        <fullName evidence="3">Minor tail protein</fullName>
    </recommendedName>
</protein>
<evidence type="ECO:0000313" key="1">
    <source>
        <dbReference type="EMBL" id="MFC6094729.1"/>
    </source>
</evidence>
<evidence type="ECO:0000313" key="2">
    <source>
        <dbReference type="Proteomes" id="UP001596220"/>
    </source>
</evidence>
<gene>
    <name evidence="1" type="ORF">ACFP3R_36170</name>
</gene>
<keyword evidence="2" id="KW-1185">Reference proteome</keyword>
<accession>A0ABW1PHB3</accession>
<proteinExistence type="predicted"/>
<dbReference type="EMBL" id="JBHSQO010000072">
    <property type="protein sequence ID" value="MFC6094729.1"/>
    <property type="molecule type" value="Genomic_DNA"/>
</dbReference>
<evidence type="ECO:0008006" key="3">
    <source>
        <dbReference type="Google" id="ProtNLM"/>
    </source>
</evidence>
<sequence>MVVRKTWAVSQPGGLQTTVDGRHSLGALLWPGSGALVKRAGRFPQNLAAFVVTASAPTPDGFVHVSPGQLAVMGTRSIAPYLGAVDAVVDVNVLAVPAHASLTRYDLIVAQQSDPLHTDGNGDLWIGPIRGTASATPSDPAVTTANGAPTNSPDYVVLARVVVPPTASSAGILQANITQLFTAHTVASGGLLPVENQTERDALTGTRYDGMAVWRRDRDWEEVFDGAGWRISGTAVCTSTTDRDAVITSPYNGQLAVTTDTGTIWLRHSGAWVSMGRASGEITYTPTVTATGGALVLGTGGSIGGRYVERGKMIDLHIYMNVGTGNDTKSGTLNFGLPPGMTVAAGGVERTGVAKLYNGPTGRIFHGIVYAPAGSATIQVFMPESPSLTSLAGLRSASAPGSPGTGVPQLAGVYTLGDNSNVDIDVALAIN</sequence>
<organism evidence="1 2">
    <name type="scientific">Saccharothrix lopnurensis</name>
    <dbReference type="NCBI Taxonomy" id="1670621"/>
    <lineage>
        <taxon>Bacteria</taxon>
        <taxon>Bacillati</taxon>
        <taxon>Actinomycetota</taxon>
        <taxon>Actinomycetes</taxon>
        <taxon>Pseudonocardiales</taxon>
        <taxon>Pseudonocardiaceae</taxon>
        <taxon>Saccharothrix</taxon>
    </lineage>
</organism>
<dbReference type="RefSeq" id="WP_380643262.1">
    <property type="nucleotide sequence ID" value="NZ_JBHSQO010000072.1"/>
</dbReference>